<dbReference type="GO" id="GO:0005525">
    <property type="term" value="F:GTP binding"/>
    <property type="evidence" value="ECO:0000318"/>
    <property type="project" value="GO_Central"/>
</dbReference>
<dbReference type="HOGENOM" id="CLU_041217_21_3_1"/>
<keyword evidence="4" id="KW-1185">Reference proteome</keyword>
<dbReference type="PROSITE" id="PS51420">
    <property type="entry name" value="RHO"/>
    <property type="match status" value="1"/>
</dbReference>
<dbReference type="OrthoDB" id="8830751at2759"/>
<accession>A0C154</accession>
<dbReference type="SMART" id="SM00174">
    <property type="entry name" value="RHO"/>
    <property type="match status" value="1"/>
</dbReference>
<keyword evidence="1" id="KW-0547">Nucleotide-binding</keyword>
<dbReference type="GO" id="GO:0042995">
    <property type="term" value="C:cell projection"/>
    <property type="evidence" value="ECO:0000318"/>
    <property type="project" value="GO_Central"/>
</dbReference>
<evidence type="ECO:0000256" key="2">
    <source>
        <dbReference type="ARBA" id="ARBA00023134"/>
    </source>
</evidence>
<proteinExistence type="predicted"/>
<dbReference type="InParanoid" id="A0C154"/>
<dbReference type="GO" id="GO:0005886">
    <property type="term" value="C:plasma membrane"/>
    <property type="evidence" value="ECO:0000318"/>
    <property type="project" value="GO_Central"/>
</dbReference>
<dbReference type="EMBL" id="CT868032">
    <property type="protein sequence ID" value="CAK64521.1"/>
    <property type="molecule type" value="Genomic_DNA"/>
</dbReference>
<dbReference type="STRING" id="5888.A0C154"/>
<dbReference type="GO" id="GO:0005856">
    <property type="term" value="C:cytoskeleton"/>
    <property type="evidence" value="ECO:0000318"/>
    <property type="project" value="GO_Central"/>
</dbReference>
<dbReference type="SUPFAM" id="SSF52540">
    <property type="entry name" value="P-loop containing nucleoside triphosphate hydrolases"/>
    <property type="match status" value="1"/>
</dbReference>
<dbReference type="InterPro" id="IPR001806">
    <property type="entry name" value="Small_GTPase"/>
</dbReference>
<dbReference type="Pfam" id="PF00071">
    <property type="entry name" value="Ras"/>
    <property type="match status" value="1"/>
</dbReference>
<dbReference type="GO" id="GO:0003924">
    <property type="term" value="F:GTPase activity"/>
    <property type="evidence" value="ECO:0000318"/>
    <property type="project" value="GO_Central"/>
</dbReference>
<organism evidence="3 4">
    <name type="scientific">Paramecium tetraurelia</name>
    <dbReference type="NCBI Taxonomy" id="5888"/>
    <lineage>
        <taxon>Eukaryota</taxon>
        <taxon>Sar</taxon>
        <taxon>Alveolata</taxon>
        <taxon>Ciliophora</taxon>
        <taxon>Intramacronucleata</taxon>
        <taxon>Oligohymenophorea</taxon>
        <taxon>Peniculida</taxon>
        <taxon>Parameciidae</taxon>
        <taxon>Paramecium</taxon>
    </lineage>
</organism>
<dbReference type="AlphaFoldDB" id="A0C154"/>
<dbReference type="GO" id="GO:0007015">
    <property type="term" value="P:actin filament organization"/>
    <property type="evidence" value="ECO:0000318"/>
    <property type="project" value="GO_Central"/>
</dbReference>
<dbReference type="KEGG" id="ptm:GSPATT00033997001"/>
<dbReference type="InterPro" id="IPR003578">
    <property type="entry name" value="Small_GTPase_Rho"/>
</dbReference>
<dbReference type="GO" id="GO:0032956">
    <property type="term" value="P:regulation of actin cytoskeleton organization"/>
    <property type="evidence" value="ECO:0000318"/>
    <property type="project" value="GO_Central"/>
</dbReference>
<dbReference type="GO" id="GO:0008360">
    <property type="term" value="P:regulation of cell shape"/>
    <property type="evidence" value="ECO:0000318"/>
    <property type="project" value="GO_Central"/>
</dbReference>
<sequence>MSEKNSISIKLVALGDGGVGKHDILLSYLKDHLTQDFVPQVFENYTIQTAFEGKTVNLSLWDTAGQETYNRLRLMSFQSSSQLLIKKASKNAINKWYQEVETPELKQVPKIFVGNNKDMRNVANPNHVQYEAAKSNINQLQCQYLECSTQTQEGVKEIFDLAIRNVALGKGVNSQNASSKKSDGKEKCLIF</sequence>
<dbReference type="Gene3D" id="3.40.50.300">
    <property type="entry name" value="P-loop containing nucleotide triphosphate hydrolases"/>
    <property type="match status" value="1"/>
</dbReference>
<dbReference type="GeneID" id="5017700"/>
<dbReference type="GO" id="GO:0030865">
    <property type="term" value="P:cortical cytoskeleton organization"/>
    <property type="evidence" value="ECO:0000318"/>
    <property type="project" value="GO_Central"/>
</dbReference>
<evidence type="ECO:0000313" key="3">
    <source>
        <dbReference type="EMBL" id="CAK64521.1"/>
    </source>
</evidence>
<keyword evidence="2" id="KW-0342">GTP-binding</keyword>
<dbReference type="GO" id="GO:0007165">
    <property type="term" value="P:signal transduction"/>
    <property type="evidence" value="ECO:0000318"/>
    <property type="project" value="GO_Central"/>
</dbReference>
<dbReference type="OMA" id="WAPEITH"/>
<name>A0C154_PARTE</name>
<gene>
    <name evidence="3" type="ORF">GSPATT00033997001</name>
</gene>
<dbReference type="NCBIfam" id="TIGR00231">
    <property type="entry name" value="small_GTP"/>
    <property type="match status" value="1"/>
</dbReference>
<dbReference type="SMART" id="SM00175">
    <property type="entry name" value="RAB"/>
    <property type="match status" value="1"/>
</dbReference>
<evidence type="ECO:0000256" key="1">
    <source>
        <dbReference type="ARBA" id="ARBA00022741"/>
    </source>
</evidence>
<protein>
    <submittedName>
        <fullName evidence="3">Uncharacterized protein</fullName>
    </submittedName>
</protein>
<dbReference type="PANTHER" id="PTHR24072">
    <property type="entry name" value="RHO FAMILY GTPASE"/>
    <property type="match status" value="1"/>
</dbReference>
<dbReference type="GO" id="GO:0019901">
    <property type="term" value="F:protein kinase binding"/>
    <property type="evidence" value="ECO:0000318"/>
    <property type="project" value="GO_Central"/>
</dbReference>
<reference evidence="3 4" key="1">
    <citation type="journal article" date="2006" name="Nature">
        <title>Global trends of whole-genome duplications revealed by the ciliate Paramecium tetraurelia.</title>
        <authorList>
            <consortium name="Genoscope"/>
            <person name="Aury J.-M."/>
            <person name="Jaillon O."/>
            <person name="Duret L."/>
            <person name="Noel B."/>
            <person name="Jubin C."/>
            <person name="Porcel B.M."/>
            <person name="Segurens B."/>
            <person name="Daubin V."/>
            <person name="Anthouard V."/>
            <person name="Aiach N."/>
            <person name="Arnaiz O."/>
            <person name="Billaut A."/>
            <person name="Beisson J."/>
            <person name="Blanc I."/>
            <person name="Bouhouche K."/>
            <person name="Camara F."/>
            <person name="Duharcourt S."/>
            <person name="Guigo R."/>
            <person name="Gogendeau D."/>
            <person name="Katinka M."/>
            <person name="Keller A.-M."/>
            <person name="Kissmehl R."/>
            <person name="Klotz C."/>
            <person name="Koll F."/>
            <person name="Le Moue A."/>
            <person name="Lepere C."/>
            <person name="Malinsky S."/>
            <person name="Nowacki M."/>
            <person name="Nowak J.K."/>
            <person name="Plattner H."/>
            <person name="Poulain J."/>
            <person name="Ruiz F."/>
            <person name="Serrano V."/>
            <person name="Zagulski M."/>
            <person name="Dessen P."/>
            <person name="Betermier M."/>
            <person name="Weissenbach J."/>
            <person name="Scarpelli C."/>
            <person name="Schachter V."/>
            <person name="Sperling L."/>
            <person name="Meyer E."/>
            <person name="Cohen J."/>
            <person name="Wincker P."/>
        </authorList>
    </citation>
    <scope>NUCLEOTIDE SEQUENCE [LARGE SCALE GENOMIC DNA]</scope>
    <source>
        <strain evidence="3 4">Stock d4-2</strain>
    </source>
</reference>
<dbReference type="InterPro" id="IPR027417">
    <property type="entry name" value="P-loop_NTPase"/>
</dbReference>
<dbReference type="GO" id="GO:0031410">
    <property type="term" value="C:cytoplasmic vesicle"/>
    <property type="evidence" value="ECO:0000318"/>
    <property type="project" value="GO_Central"/>
</dbReference>
<dbReference type="GO" id="GO:0007264">
    <property type="term" value="P:small GTPase-mediated signal transduction"/>
    <property type="evidence" value="ECO:0007669"/>
    <property type="project" value="InterPro"/>
</dbReference>
<dbReference type="InterPro" id="IPR005225">
    <property type="entry name" value="Small_GTP-bd"/>
</dbReference>
<dbReference type="RefSeq" id="XP_001431919.1">
    <property type="nucleotide sequence ID" value="XM_001431882.1"/>
</dbReference>
<evidence type="ECO:0000313" key="4">
    <source>
        <dbReference type="Proteomes" id="UP000000600"/>
    </source>
</evidence>
<dbReference type="CDD" id="cd00157">
    <property type="entry name" value="Rho"/>
    <property type="match status" value="1"/>
</dbReference>
<dbReference type="GO" id="GO:0007163">
    <property type="term" value="P:establishment or maintenance of cell polarity"/>
    <property type="evidence" value="ECO:0000318"/>
    <property type="project" value="GO_Central"/>
</dbReference>
<dbReference type="eggNOG" id="KOG0393">
    <property type="taxonomic scope" value="Eukaryota"/>
</dbReference>
<dbReference type="Proteomes" id="UP000000600">
    <property type="component" value="Unassembled WGS sequence"/>
</dbReference>
<dbReference type="PRINTS" id="PR00449">
    <property type="entry name" value="RASTRNSFRMNG"/>
</dbReference>
<dbReference type="SMART" id="SM00173">
    <property type="entry name" value="RAS"/>
    <property type="match status" value="1"/>
</dbReference>
<dbReference type="PROSITE" id="PS51419">
    <property type="entry name" value="RAB"/>
    <property type="match status" value="1"/>
</dbReference>